<evidence type="ECO:0000313" key="3">
    <source>
        <dbReference type="Proteomes" id="UP000241771"/>
    </source>
</evidence>
<dbReference type="AlphaFoldDB" id="A0A2T3NZU2"/>
<feature type="domain" description="Xylose isomerase-like TIM barrel" evidence="1">
    <location>
        <begin position="44"/>
        <end position="293"/>
    </location>
</feature>
<name>A0A2T3NZU2_9GAMM</name>
<dbReference type="PANTHER" id="PTHR12110">
    <property type="entry name" value="HYDROXYPYRUVATE ISOMERASE"/>
    <property type="match status" value="1"/>
</dbReference>
<gene>
    <name evidence="2" type="ORF">C9I98_00400</name>
</gene>
<dbReference type="PANTHER" id="PTHR12110:SF41">
    <property type="entry name" value="INOSOSE DEHYDRATASE"/>
    <property type="match status" value="1"/>
</dbReference>
<keyword evidence="3" id="KW-1185">Reference proteome</keyword>
<dbReference type="InterPro" id="IPR013022">
    <property type="entry name" value="Xyl_isomerase-like_TIM-brl"/>
</dbReference>
<sequence length="308" mass="33836">MPSFCSLSCKDVLMTMKVACAPCCWGIEQAKLEQNPSWGKILFEAQSAGYRGIELGPVGFFPSDTDMLRSALKIRGVQACAGNLHGEFSKPSEKDTILQEAELVIKQLKAIGAEKLIMMDKANAVRDAYVGHSVIAPRLSYQQQNAMIETMVAVASLAKEQGIRTLLHPSSGGYVAFSDEIAAVMNATPPELLGLCLDVGHLFIDGMNPEEYIRRYADRLEHLHVKDIDGQQLHNALRDRCGISQAYTKGLTRPLGQGDIHYAEVFQALEDIQYDGWIVVEQERPVIQAGKVQADLAKSRAYLAELGV</sequence>
<comment type="caution">
    <text evidence="2">The sequence shown here is derived from an EMBL/GenBank/DDBJ whole genome shotgun (WGS) entry which is preliminary data.</text>
</comment>
<dbReference type="InterPro" id="IPR036237">
    <property type="entry name" value="Xyl_isomerase-like_sf"/>
</dbReference>
<dbReference type="EMBL" id="PYMA01000001">
    <property type="protein sequence ID" value="PSW21762.1"/>
    <property type="molecule type" value="Genomic_DNA"/>
</dbReference>
<dbReference type="InterPro" id="IPR050312">
    <property type="entry name" value="IolE/XylAMocC-like"/>
</dbReference>
<dbReference type="Pfam" id="PF01261">
    <property type="entry name" value="AP_endonuc_2"/>
    <property type="match status" value="1"/>
</dbReference>
<protein>
    <submittedName>
        <fullName evidence="2">Myo-inositol catabolism protein</fullName>
    </submittedName>
</protein>
<reference evidence="2 3" key="1">
    <citation type="submission" date="2018-01" db="EMBL/GenBank/DDBJ databases">
        <title>Whole genome sequencing of Histamine producing bacteria.</title>
        <authorList>
            <person name="Butler K."/>
        </authorList>
    </citation>
    <scope>NUCLEOTIDE SEQUENCE [LARGE SCALE GENOMIC DNA]</scope>
    <source>
        <strain evidence="2 3">DSM 100436</strain>
    </source>
</reference>
<dbReference type="SUPFAM" id="SSF51658">
    <property type="entry name" value="Xylose isomerase-like"/>
    <property type="match status" value="1"/>
</dbReference>
<organism evidence="2 3">
    <name type="scientific">Photobacterium sanctipauli</name>
    <dbReference type="NCBI Taxonomy" id="1342794"/>
    <lineage>
        <taxon>Bacteria</taxon>
        <taxon>Pseudomonadati</taxon>
        <taxon>Pseudomonadota</taxon>
        <taxon>Gammaproteobacteria</taxon>
        <taxon>Vibrionales</taxon>
        <taxon>Vibrionaceae</taxon>
        <taxon>Photobacterium</taxon>
    </lineage>
</organism>
<proteinExistence type="predicted"/>
<evidence type="ECO:0000313" key="2">
    <source>
        <dbReference type="EMBL" id="PSW21762.1"/>
    </source>
</evidence>
<dbReference type="Gene3D" id="3.20.20.150">
    <property type="entry name" value="Divalent-metal-dependent TIM barrel enzymes"/>
    <property type="match status" value="1"/>
</dbReference>
<accession>A0A2T3NZU2</accession>
<evidence type="ECO:0000259" key="1">
    <source>
        <dbReference type="Pfam" id="PF01261"/>
    </source>
</evidence>
<dbReference type="Proteomes" id="UP000241771">
    <property type="component" value="Unassembled WGS sequence"/>
</dbReference>